<accession>A0ABP9HE66</accession>
<dbReference type="InterPro" id="IPR012338">
    <property type="entry name" value="Beta-lactam/transpept-like"/>
</dbReference>
<gene>
    <name evidence="3" type="ORF">GCM10023205_37510</name>
</gene>
<evidence type="ECO:0000313" key="4">
    <source>
        <dbReference type="Proteomes" id="UP001500466"/>
    </source>
</evidence>
<dbReference type="PANTHER" id="PTHR22935:SF95">
    <property type="entry name" value="BETA-LACTAMASE-LIKE 1-RELATED"/>
    <property type="match status" value="1"/>
</dbReference>
<dbReference type="Proteomes" id="UP001500466">
    <property type="component" value="Unassembled WGS sequence"/>
</dbReference>
<evidence type="ECO:0000256" key="1">
    <source>
        <dbReference type="ARBA" id="ARBA00038473"/>
    </source>
</evidence>
<evidence type="ECO:0000313" key="3">
    <source>
        <dbReference type="EMBL" id="GAA4968809.1"/>
    </source>
</evidence>
<proteinExistence type="inferred from homology"/>
<evidence type="ECO:0000259" key="2">
    <source>
        <dbReference type="Pfam" id="PF00144"/>
    </source>
</evidence>
<dbReference type="EMBL" id="BAABHS010000012">
    <property type="protein sequence ID" value="GAA4968809.1"/>
    <property type="molecule type" value="Genomic_DNA"/>
</dbReference>
<dbReference type="RefSeq" id="WP_345676676.1">
    <property type="nucleotide sequence ID" value="NZ_BAABHS010000012.1"/>
</dbReference>
<feature type="domain" description="Beta-lactamase-related" evidence="2">
    <location>
        <begin position="17"/>
        <end position="339"/>
    </location>
</feature>
<name>A0ABP9HE66_9ACTN</name>
<dbReference type="InterPro" id="IPR001466">
    <property type="entry name" value="Beta-lactam-related"/>
</dbReference>
<organism evidence="3 4">
    <name type="scientific">Yinghuangia aomiensis</name>
    <dbReference type="NCBI Taxonomy" id="676205"/>
    <lineage>
        <taxon>Bacteria</taxon>
        <taxon>Bacillati</taxon>
        <taxon>Actinomycetota</taxon>
        <taxon>Actinomycetes</taxon>
        <taxon>Kitasatosporales</taxon>
        <taxon>Streptomycetaceae</taxon>
        <taxon>Yinghuangia</taxon>
    </lineage>
</organism>
<keyword evidence="4" id="KW-1185">Reference proteome</keyword>
<dbReference type="Pfam" id="PF00144">
    <property type="entry name" value="Beta-lactamase"/>
    <property type="match status" value="1"/>
</dbReference>
<protein>
    <recommendedName>
        <fullName evidence="2">Beta-lactamase-related domain-containing protein</fullName>
    </recommendedName>
</protein>
<dbReference type="InterPro" id="IPR051478">
    <property type="entry name" value="Beta-lactamase-like_AB/R"/>
</dbReference>
<dbReference type="Gene3D" id="3.40.710.10">
    <property type="entry name" value="DD-peptidase/beta-lactamase superfamily"/>
    <property type="match status" value="1"/>
</dbReference>
<comment type="caution">
    <text evidence="3">The sequence shown here is derived from an EMBL/GenBank/DDBJ whole genome shotgun (WGS) entry which is preliminary data.</text>
</comment>
<sequence length="348" mass="36772">MTDLGRVVHEAADALAAKHVGAVVAAMSGDRVEIRGVGAMAATGASAGQPPSGDTLFEVGSVTKVFTALTLARLAVAGVVDVEEPVADLLPAGTPIPSRDGEPIRLWHLATHTSGLPRLPKGLLKSVLVGRNREDPYADCTEDYVLGTLARTKLAARPGTRFAYSNLGAGLLGIALARRAGLPYDELVAREITVPLGLSDTSVAVPPAHAARLAAGHTKRRKPTSAWDMASLAGAGGLHATAQDLLAFVRVHLDLKAVADQAFADALRLARSRQFELATHHHVHLGWMSMQQKGSDTKRLYWHNGQTGGFVSWVGFVPKRRAGVVVLSNTARSVDRTGMGLLRRVEAL</sequence>
<reference evidence="4" key="1">
    <citation type="journal article" date="2019" name="Int. J. Syst. Evol. Microbiol.">
        <title>The Global Catalogue of Microorganisms (GCM) 10K type strain sequencing project: providing services to taxonomists for standard genome sequencing and annotation.</title>
        <authorList>
            <consortium name="The Broad Institute Genomics Platform"/>
            <consortium name="The Broad Institute Genome Sequencing Center for Infectious Disease"/>
            <person name="Wu L."/>
            <person name="Ma J."/>
        </authorList>
    </citation>
    <scope>NUCLEOTIDE SEQUENCE [LARGE SCALE GENOMIC DNA]</scope>
    <source>
        <strain evidence="4">JCM 17986</strain>
    </source>
</reference>
<comment type="similarity">
    <text evidence="1">Belongs to the beta-lactamase family.</text>
</comment>
<dbReference type="PANTHER" id="PTHR22935">
    <property type="entry name" value="PENICILLIN-BINDING PROTEIN"/>
    <property type="match status" value="1"/>
</dbReference>
<dbReference type="SUPFAM" id="SSF56601">
    <property type="entry name" value="beta-lactamase/transpeptidase-like"/>
    <property type="match status" value="1"/>
</dbReference>